<dbReference type="AlphaFoldDB" id="A0A1J8PH53"/>
<reference evidence="1 2" key="1">
    <citation type="submission" date="2016-03" db="EMBL/GenBank/DDBJ databases">
        <title>Comparative genomics of Rickettsiella.</title>
        <authorList>
            <person name="Chandler C."/>
            <person name="Wang Y."/>
        </authorList>
    </citation>
    <scope>NUCLEOTIDE SEQUENCE [LARGE SCALE GENOMIC DNA]</scope>
    <source>
        <strain evidence="1 2">RCFS May 2013</strain>
    </source>
</reference>
<comment type="caution">
    <text evidence="1">The sequence shown here is derived from an EMBL/GenBank/DDBJ whole genome shotgun (WGS) entry which is preliminary data.</text>
</comment>
<gene>
    <name evidence="1" type="ORF">A1D18_06100</name>
</gene>
<dbReference type="STRING" id="1225476.A1D18_06100"/>
<keyword evidence="2" id="KW-1185">Reference proteome</keyword>
<evidence type="ECO:0000313" key="1">
    <source>
        <dbReference type="EMBL" id="OIZ94405.1"/>
    </source>
</evidence>
<evidence type="ECO:0000313" key="2">
    <source>
        <dbReference type="Proteomes" id="UP000183924"/>
    </source>
</evidence>
<dbReference type="Proteomes" id="UP000183924">
    <property type="component" value="Unassembled WGS sequence"/>
</dbReference>
<protein>
    <submittedName>
        <fullName evidence="1">Uncharacterized protein</fullName>
    </submittedName>
</protein>
<name>A0A1J8PH53_9COXI</name>
<proteinExistence type="predicted"/>
<sequence>MHVIYHLLENKVKLLKIMNNFRKRGLLSFSVIHWLWMDKMNLARIWAEQRCLSYVISLNEKANLVVALSNTSPSF</sequence>
<organism evidence="1 2">
    <name type="scientific">Candidatus Rickettsiella isopodorum</name>
    <dbReference type="NCBI Taxonomy" id="1225476"/>
    <lineage>
        <taxon>Bacteria</taxon>
        <taxon>Pseudomonadati</taxon>
        <taxon>Pseudomonadota</taxon>
        <taxon>Gammaproteobacteria</taxon>
        <taxon>Legionellales</taxon>
        <taxon>Coxiellaceae</taxon>
        <taxon>Rickettsiella</taxon>
    </lineage>
</organism>
<accession>A0A1J8PH53</accession>
<dbReference type="EMBL" id="LUKY01000033">
    <property type="protein sequence ID" value="OIZ94405.1"/>
    <property type="molecule type" value="Genomic_DNA"/>
</dbReference>